<proteinExistence type="predicted"/>
<evidence type="ECO:0000256" key="4">
    <source>
        <dbReference type="ARBA" id="ARBA00023012"/>
    </source>
</evidence>
<dbReference type="Pfam" id="PF00158">
    <property type="entry name" value="Sigma54_activat"/>
    <property type="match status" value="1"/>
</dbReference>
<dbReference type="GO" id="GO:0000160">
    <property type="term" value="P:phosphorelay signal transduction system"/>
    <property type="evidence" value="ECO:0007669"/>
    <property type="project" value="UniProtKB-KW"/>
</dbReference>
<evidence type="ECO:0000256" key="3">
    <source>
        <dbReference type="ARBA" id="ARBA00022840"/>
    </source>
</evidence>
<gene>
    <name evidence="11" type="ORF">H8E41_13975</name>
</gene>
<evidence type="ECO:0000259" key="10">
    <source>
        <dbReference type="PROSITE" id="PS50110"/>
    </source>
</evidence>
<dbReference type="PROSITE" id="PS00675">
    <property type="entry name" value="SIGMA54_INTERACT_1"/>
    <property type="match status" value="1"/>
</dbReference>
<dbReference type="PANTHER" id="PTHR32071:SF116">
    <property type="entry name" value="TRANSCRIPTIONAL REGULATORY PROTEIN GLRR"/>
    <property type="match status" value="1"/>
</dbReference>
<organism evidence="11 12">
    <name type="scientific">Candidatus Desulfobia pelagia</name>
    <dbReference type="NCBI Taxonomy" id="2841692"/>
    <lineage>
        <taxon>Bacteria</taxon>
        <taxon>Pseudomonadati</taxon>
        <taxon>Thermodesulfobacteriota</taxon>
        <taxon>Desulfobulbia</taxon>
        <taxon>Desulfobulbales</taxon>
        <taxon>Desulfobulbaceae</taxon>
        <taxon>Candidatus Desulfobia</taxon>
    </lineage>
</organism>
<dbReference type="Pfam" id="PF25601">
    <property type="entry name" value="AAA_lid_14"/>
    <property type="match status" value="1"/>
</dbReference>
<reference evidence="11 12" key="1">
    <citation type="submission" date="2020-08" db="EMBL/GenBank/DDBJ databases">
        <title>Bridging the membrane lipid divide: bacteria of the FCB group superphylum have the potential to synthesize archaeal ether lipids.</title>
        <authorList>
            <person name="Villanueva L."/>
            <person name="Von Meijenfeldt F.A.B."/>
            <person name="Westbye A.B."/>
            <person name="Yadav S."/>
            <person name="Hopmans E.C."/>
            <person name="Dutilh B.E."/>
            <person name="Sinninghe Damste J.S."/>
        </authorList>
    </citation>
    <scope>NUCLEOTIDE SEQUENCE [LARGE SCALE GENOMIC DNA]</scope>
    <source>
        <strain evidence="11">NIOZ-UU47</strain>
    </source>
</reference>
<feature type="domain" description="Sigma-54 factor interaction" evidence="9">
    <location>
        <begin position="145"/>
        <end position="374"/>
    </location>
</feature>
<keyword evidence="1 8" id="KW-0597">Phosphoprotein</keyword>
<evidence type="ECO:0000256" key="1">
    <source>
        <dbReference type="ARBA" id="ARBA00022553"/>
    </source>
</evidence>
<dbReference type="SUPFAM" id="SSF52540">
    <property type="entry name" value="P-loop containing nucleoside triphosphate hydrolases"/>
    <property type="match status" value="1"/>
</dbReference>
<dbReference type="SUPFAM" id="SSF52172">
    <property type="entry name" value="CheY-like"/>
    <property type="match status" value="1"/>
</dbReference>
<dbReference type="SMART" id="SM00382">
    <property type="entry name" value="AAA"/>
    <property type="match status" value="1"/>
</dbReference>
<evidence type="ECO:0000256" key="2">
    <source>
        <dbReference type="ARBA" id="ARBA00022741"/>
    </source>
</evidence>
<dbReference type="SMART" id="SM00448">
    <property type="entry name" value="REC"/>
    <property type="match status" value="1"/>
</dbReference>
<keyword evidence="2" id="KW-0547">Nucleotide-binding</keyword>
<dbReference type="InterPro" id="IPR027417">
    <property type="entry name" value="P-loop_NTPase"/>
</dbReference>
<keyword evidence="7" id="KW-0804">Transcription</keyword>
<dbReference type="EMBL" id="JACNJZ010000209">
    <property type="protein sequence ID" value="MBC8319001.1"/>
    <property type="molecule type" value="Genomic_DNA"/>
</dbReference>
<dbReference type="PANTHER" id="PTHR32071">
    <property type="entry name" value="TRANSCRIPTIONAL REGULATORY PROTEIN"/>
    <property type="match status" value="1"/>
</dbReference>
<dbReference type="Gene3D" id="3.40.50.2300">
    <property type="match status" value="1"/>
</dbReference>
<dbReference type="InterPro" id="IPR025943">
    <property type="entry name" value="Sigma_54_int_dom_ATP-bd_2"/>
</dbReference>
<keyword evidence="4" id="KW-0902">Two-component regulatory system</keyword>
<accession>A0A8J6NFR8</accession>
<evidence type="ECO:0000259" key="9">
    <source>
        <dbReference type="PROSITE" id="PS50045"/>
    </source>
</evidence>
<keyword evidence="5" id="KW-0805">Transcription regulation</keyword>
<dbReference type="InterPro" id="IPR001789">
    <property type="entry name" value="Sig_transdc_resp-reg_receiver"/>
</dbReference>
<evidence type="ECO:0000256" key="8">
    <source>
        <dbReference type="PROSITE-ProRule" id="PRU00169"/>
    </source>
</evidence>
<dbReference type="InterPro" id="IPR058031">
    <property type="entry name" value="AAA_lid_NorR"/>
</dbReference>
<dbReference type="CDD" id="cd00009">
    <property type="entry name" value="AAA"/>
    <property type="match status" value="1"/>
</dbReference>
<comment type="caution">
    <text evidence="11">The sequence shown here is derived from an EMBL/GenBank/DDBJ whole genome shotgun (WGS) entry which is preliminary data.</text>
</comment>
<dbReference type="GO" id="GO:0006355">
    <property type="term" value="P:regulation of DNA-templated transcription"/>
    <property type="evidence" value="ECO:0007669"/>
    <property type="project" value="InterPro"/>
</dbReference>
<dbReference type="Pfam" id="PF00072">
    <property type="entry name" value="Response_reg"/>
    <property type="match status" value="1"/>
</dbReference>
<evidence type="ECO:0000313" key="12">
    <source>
        <dbReference type="Proteomes" id="UP000614424"/>
    </source>
</evidence>
<name>A0A8J6NFR8_9BACT</name>
<dbReference type="Gene3D" id="3.40.50.300">
    <property type="entry name" value="P-loop containing nucleotide triphosphate hydrolases"/>
    <property type="match status" value="1"/>
</dbReference>
<dbReference type="AlphaFoldDB" id="A0A8J6NFR8"/>
<dbReference type="InterPro" id="IPR011006">
    <property type="entry name" value="CheY-like_superfamily"/>
</dbReference>
<dbReference type="InterPro" id="IPR009057">
    <property type="entry name" value="Homeodomain-like_sf"/>
</dbReference>
<dbReference type="Gene3D" id="1.10.8.60">
    <property type="match status" value="1"/>
</dbReference>
<sequence>MTGNEKPRILLVDDDADLLSLLSIRLENGGYSTTTAESGKEALAALPRIQPHVVITDLRMEKMDGLELFDAIHRQSSSLPVIVITAHGSIPEAVEATRQGVFSFLPKPIDSQNLLKEIKAALEHSGYFAAEPGKTDNSKNWCQDIVYQSSMMANLLQKTKLVAQSEASVFIQGESGTGKELLAKAIHAASGRSKYLFVAVNCAAIPEALLESELFGHIKGSFTGATANYQGLFKSAHGGTLFLDEIGDMPLSLQVKLLRVLQEKMVRPVGSTQTTNVDVRIISATHRDIKQAVEINEFRQDLYYRLNVVNLEIPSLADRKEDIPILANHFLGEITASDVKKINGFSPEAMKTLIDASWPGNIRQLRNVVEQAVALTTSPIISENLILEAINHNFTQILPLAEARQAFEQDYLIRLLQSTNGNVTEAARIAKRNRTDFYKLLNRHHIAPSLFKGLSG</sequence>
<dbReference type="SUPFAM" id="SSF46689">
    <property type="entry name" value="Homeodomain-like"/>
    <property type="match status" value="1"/>
</dbReference>
<keyword evidence="3" id="KW-0067">ATP-binding</keyword>
<feature type="modified residue" description="4-aspartylphosphate" evidence="8">
    <location>
        <position position="57"/>
    </location>
</feature>
<dbReference type="PROSITE" id="PS50110">
    <property type="entry name" value="RESPONSE_REGULATORY"/>
    <property type="match status" value="1"/>
</dbReference>
<dbReference type="Gene3D" id="1.10.10.60">
    <property type="entry name" value="Homeodomain-like"/>
    <property type="match status" value="1"/>
</dbReference>
<evidence type="ECO:0000256" key="7">
    <source>
        <dbReference type="ARBA" id="ARBA00023163"/>
    </source>
</evidence>
<evidence type="ECO:0000313" key="11">
    <source>
        <dbReference type="EMBL" id="MBC8319001.1"/>
    </source>
</evidence>
<dbReference type="PROSITE" id="PS50045">
    <property type="entry name" value="SIGMA54_INTERACT_4"/>
    <property type="match status" value="1"/>
</dbReference>
<dbReference type="FunFam" id="3.40.50.300:FF:000006">
    <property type="entry name" value="DNA-binding transcriptional regulator NtrC"/>
    <property type="match status" value="1"/>
</dbReference>
<dbReference type="InterPro" id="IPR025944">
    <property type="entry name" value="Sigma_54_int_dom_CS"/>
</dbReference>
<dbReference type="PROSITE" id="PS00688">
    <property type="entry name" value="SIGMA54_INTERACT_3"/>
    <property type="match status" value="1"/>
</dbReference>
<protein>
    <submittedName>
        <fullName evidence="11">Sigma 54-interacting transcriptional regulator</fullName>
    </submittedName>
</protein>
<dbReference type="FunFam" id="3.40.50.2300:FF:000018">
    <property type="entry name" value="DNA-binding transcriptional regulator NtrC"/>
    <property type="match status" value="1"/>
</dbReference>
<dbReference type="InterPro" id="IPR025662">
    <property type="entry name" value="Sigma_54_int_dom_ATP-bd_1"/>
</dbReference>
<evidence type="ECO:0000256" key="6">
    <source>
        <dbReference type="ARBA" id="ARBA00023125"/>
    </source>
</evidence>
<dbReference type="InterPro" id="IPR003593">
    <property type="entry name" value="AAA+_ATPase"/>
</dbReference>
<dbReference type="PROSITE" id="PS00676">
    <property type="entry name" value="SIGMA54_INTERACT_2"/>
    <property type="match status" value="1"/>
</dbReference>
<dbReference type="GO" id="GO:0005524">
    <property type="term" value="F:ATP binding"/>
    <property type="evidence" value="ECO:0007669"/>
    <property type="project" value="UniProtKB-KW"/>
</dbReference>
<evidence type="ECO:0000256" key="5">
    <source>
        <dbReference type="ARBA" id="ARBA00023015"/>
    </source>
</evidence>
<feature type="domain" description="Response regulatory" evidence="10">
    <location>
        <begin position="8"/>
        <end position="122"/>
    </location>
</feature>
<dbReference type="Proteomes" id="UP000614424">
    <property type="component" value="Unassembled WGS sequence"/>
</dbReference>
<dbReference type="GO" id="GO:0003677">
    <property type="term" value="F:DNA binding"/>
    <property type="evidence" value="ECO:0007669"/>
    <property type="project" value="UniProtKB-KW"/>
</dbReference>
<dbReference type="InterPro" id="IPR002078">
    <property type="entry name" value="Sigma_54_int"/>
</dbReference>
<keyword evidence="6" id="KW-0238">DNA-binding</keyword>